<organism evidence="1 2">
    <name type="scientific">Candidatus Aramenus sulfurataquae</name>
    <dbReference type="NCBI Taxonomy" id="1326980"/>
    <lineage>
        <taxon>Archaea</taxon>
        <taxon>Thermoproteota</taxon>
        <taxon>Thermoprotei</taxon>
        <taxon>Sulfolobales</taxon>
        <taxon>Sulfolobaceae</taxon>
        <taxon>Candidatus Aramenus</taxon>
    </lineage>
</organism>
<comment type="caution">
    <text evidence="1">The sequence shown here is derived from an EMBL/GenBank/DDBJ whole genome shotgun (WGS) entry which is preliminary data.</text>
</comment>
<accession>A0ACC6TLR7</accession>
<sequence length="168" mass="19477">MSINIYVIEFDEDDPKKCTGKRMIKFGYARKSYRPFGIVLNPLSQIPVSAEDRETVKRWGITVIDSSWNKSNEEFFMKFNNKFSRRLPFLLAGNPINYAKPFKLSSIEAVAAALYIVEEVELAYEIMNKVKWGHTFLELNRDLLELYKGKGKEEILNIEAEVMKGPQQ</sequence>
<dbReference type="EMBL" id="JZWS03000001">
    <property type="protein sequence ID" value="MEW9490806.1"/>
    <property type="molecule type" value="Genomic_DNA"/>
</dbReference>
<name>A0ACC6TLR7_9CREN</name>
<dbReference type="Proteomes" id="UP000053480">
    <property type="component" value="Unassembled WGS sequence"/>
</dbReference>
<proteinExistence type="predicted"/>
<protein>
    <submittedName>
        <fullName evidence="1">DUF367 family protein</fullName>
    </submittedName>
</protein>
<gene>
    <name evidence="1" type="ORF">TQ35_0001145</name>
</gene>
<evidence type="ECO:0000313" key="2">
    <source>
        <dbReference type="Proteomes" id="UP000053480"/>
    </source>
</evidence>
<reference evidence="1" key="1">
    <citation type="submission" date="2024-07" db="EMBL/GenBank/DDBJ databases">
        <title>Metagenome and Metagenome-Assembled Genomes of Archaea from a hot spring from the geothermal field of Los Azufres, Mexico.</title>
        <authorList>
            <person name="Marin-Paredes R."/>
            <person name="Martinez-Romero E."/>
            <person name="Servin-Garciduenas L.E."/>
        </authorList>
    </citation>
    <scope>NUCLEOTIDE SEQUENCE</scope>
    <source>
        <strain evidence="1">AZ1-454</strain>
    </source>
</reference>
<evidence type="ECO:0000313" key="1">
    <source>
        <dbReference type="EMBL" id="MEW9490806.1"/>
    </source>
</evidence>